<proteinExistence type="predicted"/>
<protein>
    <submittedName>
        <fullName evidence="1">VOC family protein</fullName>
    </submittedName>
</protein>
<reference evidence="1" key="1">
    <citation type="submission" date="2024-03" db="EMBL/GenBank/DDBJ databases">
        <title>Human intestinal bacterial collection.</title>
        <authorList>
            <person name="Pauvert C."/>
            <person name="Hitch T.C.A."/>
            <person name="Clavel T."/>
        </authorList>
    </citation>
    <scope>NUCLEOTIDE SEQUENCE</scope>
    <source>
        <strain evidence="1">CLA-AA-H227</strain>
    </source>
</reference>
<organism evidence="1 2">
    <name type="scientific">Robertmurraya yapensis</name>
    <name type="common">ex Hitch et al 2024</name>
    <dbReference type="NCBI Taxonomy" id="3133160"/>
    <lineage>
        <taxon>Bacteria</taxon>
        <taxon>Bacillati</taxon>
        <taxon>Bacillota</taxon>
        <taxon>Bacilli</taxon>
        <taxon>Bacillales</taxon>
        <taxon>Bacillaceae</taxon>
        <taxon>Robertmurraya</taxon>
    </lineage>
</organism>
<comment type="caution">
    <text evidence="1">The sequence shown here is derived from an EMBL/GenBank/DDBJ whole genome shotgun (WGS) entry which is preliminary data.</text>
</comment>
<dbReference type="EMBL" id="JBBMEW010000014">
    <property type="protein sequence ID" value="MEQ2528020.1"/>
    <property type="molecule type" value="Genomic_DNA"/>
</dbReference>
<dbReference type="Proteomes" id="UP001439875">
    <property type="component" value="Unassembled WGS sequence"/>
</dbReference>
<evidence type="ECO:0000313" key="1">
    <source>
        <dbReference type="EMBL" id="MEQ2528020.1"/>
    </source>
</evidence>
<name>A0ACC6SD54_9BACI</name>
<accession>A0ACC6SD54</accession>
<gene>
    <name evidence="1" type="ORF">WMO40_15100</name>
</gene>
<evidence type="ECO:0000313" key="2">
    <source>
        <dbReference type="Proteomes" id="UP001439875"/>
    </source>
</evidence>
<sequence>MSETLLRIGTIYLPVQNVKVSSQWYVEKLGAKLNYHDGEKAILDFANLSFFLVRAQEGQKANFIDANNHERFSITFEVNGLEALKLIHKEFKEKGILTSEIENRGHAGKNFVFSDLDGNQFDVWSELSPVFKEKYLLTEY</sequence>
<keyword evidence="2" id="KW-1185">Reference proteome</keyword>